<evidence type="ECO:0000313" key="1">
    <source>
        <dbReference type="EMBL" id="MBX65260.1"/>
    </source>
</evidence>
<accession>A0A2P2QE01</accession>
<protein>
    <submittedName>
        <fullName evidence="1">Uncharacterized protein</fullName>
    </submittedName>
</protein>
<name>A0A2P2QE01_RHIMU</name>
<sequence>MLLHGFWLKLFCRWYMV</sequence>
<dbReference type="EMBL" id="GGEC01084776">
    <property type="protein sequence ID" value="MBX65260.1"/>
    <property type="molecule type" value="Transcribed_RNA"/>
</dbReference>
<organism evidence="1">
    <name type="scientific">Rhizophora mucronata</name>
    <name type="common">Asiatic mangrove</name>
    <dbReference type="NCBI Taxonomy" id="61149"/>
    <lineage>
        <taxon>Eukaryota</taxon>
        <taxon>Viridiplantae</taxon>
        <taxon>Streptophyta</taxon>
        <taxon>Embryophyta</taxon>
        <taxon>Tracheophyta</taxon>
        <taxon>Spermatophyta</taxon>
        <taxon>Magnoliopsida</taxon>
        <taxon>eudicotyledons</taxon>
        <taxon>Gunneridae</taxon>
        <taxon>Pentapetalae</taxon>
        <taxon>rosids</taxon>
        <taxon>fabids</taxon>
        <taxon>Malpighiales</taxon>
        <taxon>Rhizophoraceae</taxon>
        <taxon>Rhizophora</taxon>
    </lineage>
</organism>
<proteinExistence type="predicted"/>
<reference evidence="1" key="1">
    <citation type="submission" date="2018-02" db="EMBL/GenBank/DDBJ databases">
        <title>Rhizophora mucronata_Transcriptome.</title>
        <authorList>
            <person name="Meera S.P."/>
            <person name="Sreeshan A."/>
            <person name="Augustine A."/>
        </authorList>
    </citation>
    <scope>NUCLEOTIDE SEQUENCE</scope>
    <source>
        <tissue evidence="1">Leaf</tissue>
    </source>
</reference>
<dbReference type="AlphaFoldDB" id="A0A2P2QE01"/>